<reference evidence="8 10" key="1">
    <citation type="submission" date="2021-11" db="EMBL/GenBank/DDBJ databases">
        <authorList>
            <person name="Islam A."/>
            <person name="Islam S."/>
            <person name="Flora M.S."/>
            <person name="Rahman M."/>
            <person name="Ziaur R.M."/>
            <person name="Epstein J.H."/>
            <person name="Hassan M."/>
            <person name="Klassen M."/>
            <person name="Woodard K."/>
            <person name="Webb A."/>
            <person name="Webby R.J."/>
            <person name="El Zowalaty M.E."/>
        </authorList>
    </citation>
    <scope>NUCLEOTIDE SEQUENCE</scope>
    <source>
        <strain evidence="9">Pbs1</strain>
        <strain evidence="8">Pbs3</strain>
    </source>
</reference>
<dbReference type="SMART" id="SM00717">
    <property type="entry name" value="SANT"/>
    <property type="match status" value="1"/>
</dbReference>
<feature type="compositionally biased region" description="Low complexity" evidence="4">
    <location>
        <begin position="1"/>
        <end position="15"/>
    </location>
</feature>
<dbReference type="PROSITE" id="PS51293">
    <property type="entry name" value="SANT"/>
    <property type="match status" value="1"/>
</dbReference>
<evidence type="ECO:0008006" key="12">
    <source>
        <dbReference type="Google" id="ProtNLM"/>
    </source>
</evidence>
<sequence>MWQQPTHPQHTSTSTSPPPSQYNWFALQKTDQDQSPTEDISSSCFHYTTSTSQDQRVYVYPPTYSSIPASTPPYVWTNESHSPPPPARTFQFLHPSTYPQPLYSADIQAQEIQLRIDQQPHVQTALRRSQQIAIGRWNNDEHEWFLKGLEMFQRPAWGEIAQLIGTRTSTQVRTHAQKFFTKLAKFNQTMPYFEVQIQRERARLVAQGASVTPTAQSSSRTSISTTTLSPRKHLVNNMPQQSLKGFKKEKSPTYKATVQTQYSQNSYNVKPRVYTDSIMGHSSIASPSVAKEWTQKWTTDDARQWPRTSPTSKVAPSFQLTQMHMGNSRQQNTLPSNNAEPDVDSLPPMNKLLYRSSTS</sequence>
<dbReference type="AlphaFoldDB" id="A0AAU9L9W8"/>
<dbReference type="InterPro" id="IPR006447">
    <property type="entry name" value="Myb_dom_plants"/>
</dbReference>
<keyword evidence="3" id="KW-0539">Nucleus</keyword>
<dbReference type="CDD" id="cd00167">
    <property type="entry name" value="SANT"/>
    <property type="match status" value="1"/>
</dbReference>
<organism evidence="8 11">
    <name type="scientific">Peronospora belbahrii</name>
    <dbReference type="NCBI Taxonomy" id="622444"/>
    <lineage>
        <taxon>Eukaryota</taxon>
        <taxon>Sar</taxon>
        <taxon>Stramenopiles</taxon>
        <taxon>Oomycota</taxon>
        <taxon>Peronosporomycetes</taxon>
        <taxon>Peronosporales</taxon>
        <taxon>Peronosporaceae</taxon>
        <taxon>Peronospora</taxon>
    </lineage>
</organism>
<evidence type="ECO:0000259" key="5">
    <source>
        <dbReference type="PROSITE" id="PS50090"/>
    </source>
</evidence>
<evidence type="ECO:0000256" key="4">
    <source>
        <dbReference type="SAM" id="MobiDB-lite"/>
    </source>
</evidence>
<dbReference type="InterPro" id="IPR017930">
    <property type="entry name" value="Myb_dom"/>
</dbReference>
<accession>A0AAU9L9W8</accession>
<dbReference type="PANTHER" id="PTHR12374">
    <property type="entry name" value="TRANSCRIPTIONAL ADAPTOR 2 ADA2 -RELATED"/>
    <property type="match status" value="1"/>
</dbReference>
<evidence type="ECO:0000256" key="3">
    <source>
        <dbReference type="ARBA" id="ARBA00023242"/>
    </source>
</evidence>
<dbReference type="SUPFAM" id="SSF46689">
    <property type="entry name" value="Homeodomain-like"/>
    <property type="match status" value="1"/>
</dbReference>
<feature type="region of interest" description="Disordered" evidence="4">
    <location>
        <begin position="324"/>
        <end position="359"/>
    </location>
</feature>
<evidence type="ECO:0000313" key="8">
    <source>
        <dbReference type="EMBL" id="CAH0482300.1"/>
    </source>
</evidence>
<dbReference type="PROSITE" id="PS50090">
    <property type="entry name" value="MYB_LIKE"/>
    <property type="match status" value="1"/>
</dbReference>
<name>A0AAU9L9W8_9STRA</name>
<proteinExistence type="predicted"/>
<evidence type="ECO:0000313" key="9">
    <source>
        <dbReference type="EMBL" id="CAH0518121.1"/>
    </source>
</evidence>
<dbReference type="InterPro" id="IPR017884">
    <property type="entry name" value="SANT_dom"/>
</dbReference>
<evidence type="ECO:0000313" key="10">
    <source>
        <dbReference type="Proteomes" id="UP001158986"/>
    </source>
</evidence>
<dbReference type="Pfam" id="PF00249">
    <property type="entry name" value="Myb_DNA-binding"/>
    <property type="match status" value="1"/>
</dbReference>
<dbReference type="EMBL" id="CAKLCB010000256">
    <property type="protein sequence ID" value="CAH0518121.1"/>
    <property type="molecule type" value="Genomic_DNA"/>
</dbReference>
<dbReference type="NCBIfam" id="TIGR01557">
    <property type="entry name" value="myb_SHAQKYF"/>
    <property type="match status" value="1"/>
</dbReference>
<feature type="domain" description="SANT" evidence="6">
    <location>
        <begin position="132"/>
        <end position="184"/>
    </location>
</feature>
<feature type="domain" description="HTH myb-type" evidence="7">
    <location>
        <begin position="129"/>
        <end position="184"/>
    </location>
</feature>
<dbReference type="PANTHER" id="PTHR12374:SF28">
    <property type="entry name" value="MYB-LIKE PROTEIN J"/>
    <property type="match status" value="1"/>
</dbReference>
<dbReference type="InterPro" id="IPR009057">
    <property type="entry name" value="Homeodomain-like_sf"/>
</dbReference>
<evidence type="ECO:0000256" key="1">
    <source>
        <dbReference type="ARBA" id="ARBA00023015"/>
    </source>
</evidence>
<keyword evidence="2" id="KW-0804">Transcription</keyword>
<evidence type="ECO:0000259" key="6">
    <source>
        <dbReference type="PROSITE" id="PS51293"/>
    </source>
</evidence>
<protein>
    <recommendedName>
        <fullName evidence="12">HTH myb-type domain-containing protein</fullName>
    </recommendedName>
</protein>
<dbReference type="GO" id="GO:0003677">
    <property type="term" value="F:DNA binding"/>
    <property type="evidence" value="ECO:0007669"/>
    <property type="project" value="InterPro"/>
</dbReference>
<keyword evidence="10" id="KW-1185">Reference proteome</keyword>
<dbReference type="InterPro" id="IPR001005">
    <property type="entry name" value="SANT/Myb"/>
</dbReference>
<evidence type="ECO:0000256" key="2">
    <source>
        <dbReference type="ARBA" id="ARBA00023163"/>
    </source>
</evidence>
<comment type="caution">
    <text evidence="8">The sequence shown here is derived from an EMBL/GenBank/DDBJ whole genome shotgun (WGS) entry which is preliminary data.</text>
</comment>
<dbReference type="EMBL" id="CAKKTJ010000333">
    <property type="protein sequence ID" value="CAH0482300.1"/>
    <property type="molecule type" value="Genomic_DNA"/>
</dbReference>
<feature type="compositionally biased region" description="Polar residues" evidence="4">
    <location>
        <begin position="324"/>
        <end position="339"/>
    </location>
</feature>
<feature type="region of interest" description="Disordered" evidence="4">
    <location>
        <begin position="1"/>
        <end position="41"/>
    </location>
</feature>
<dbReference type="Proteomes" id="UP001158986">
    <property type="component" value="Unassembled WGS sequence"/>
</dbReference>
<dbReference type="Gene3D" id="1.10.10.60">
    <property type="entry name" value="Homeodomain-like"/>
    <property type="match status" value="1"/>
</dbReference>
<evidence type="ECO:0000313" key="11">
    <source>
        <dbReference type="Proteomes" id="UP001160483"/>
    </source>
</evidence>
<dbReference type="PROSITE" id="PS51294">
    <property type="entry name" value="HTH_MYB"/>
    <property type="match status" value="1"/>
</dbReference>
<evidence type="ECO:0000259" key="7">
    <source>
        <dbReference type="PROSITE" id="PS51294"/>
    </source>
</evidence>
<keyword evidence="1" id="KW-0805">Transcription regulation</keyword>
<gene>
    <name evidence="9" type="ORF">PBS001_LOCUS4706</name>
    <name evidence="8" type="ORF">PBS003_LOCUS8896</name>
</gene>
<dbReference type="Proteomes" id="UP001160483">
    <property type="component" value="Unassembled WGS sequence"/>
</dbReference>
<feature type="domain" description="Myb-like" evidence="5">
    <location>
        <begin position="129"/>
        <end position="180"/>
    </location>
</feature>